<reference evidence="10" key="1">
    <citation type="submission" date="2016-10" db="EMBL/GenBank/DDBJ databases">
        <authorList>
            <person name="Varghese N."/>
            <person name="Submissions S."/>
        </authorList>
    </citation>
    <scope>NUCLEOTIDE SEQUENCE [LARGE SCALE GENOMIC DNA]</scope>
    <source>
        <strain evidence="10">DSM 1551</strain>
    </source>
</reference>
<evidence type="ECO:0000313" key="9">
    <source>
        <dbReference type="EMBL" id="SET18064.1"/>
    </source>
</evidence>
<evidence type="ECO:0000313" key="10">
    <source>
        <dbReference type="Proteomes" id="UP000198558"/>
    </source>
</evidence>
<dbReference type="HAMAP" id="MF_00008">
    <property type="entry name" value="Thymidy_synth_bact"/>
    <property type="match status" value="1"/>
</dbReference>
<evidence type="ECO:0000256" key="7">
    <source>
        <dbReference type="PROSITE-ProRule" id="PRU10016"/>
    </source>
</evidence>
<keyword evidence="5 6" id="KW-0545">Nucleotide biosynthesis</keyword>
<keyword evidence="4 6" id="KW-0808">Transferase</keyword>
<dbReference type="PANTHER" id="PTHR11548">
    <property type="entry name" value="THYMIDYLATE SYNTHASE 1"/>
    <property type="match status" value="1"/>
</dbReference>
<dbReference type="EMBL" id="FOIN01000003">
    <property type="protein sequence ID" value="SET18064.1"/>
    <property type="molecule type" value="Genomic_DNA"/>
</dbReference>
<comment type="function">
    <text evidence="6">Catalyzes the reductive methylation of 2'-deoxyuridine-5'-monophosphate (dUMP) to 2'-deoxythymidine-5'-monophosphate (dTMP) while utilizing 5,10-methylenetetrahydrofolate (mTHF) as the methyl donor and reductant in the reaction, yielding dihydrofolate (DHF) as a by-product. This enzymatic reaction provides an intracellular de novo source of dTMP, an essential precursor for DNA biosynthesis.</text>
</comment>
<dbReference type="InterPro" id="IPR000398">
    <property type="entry name" value="Thymidylate_synthase"/>
</dbReference>
<sequence>MKQYLEMCKYVLKNGEDRKDRTGTGTRSVFGYQTRYDLRDGFPLMTTKKMFIRPIAEELLWFIKGDTNIKYLVDRNVKIWNEWPYESYKKSSDYQGETIEEFVTRIKELPENDPFVLKYGDLGPVYGAQWRNFNYEGVDQLAKLVDSLKNNPFSRRHIICAWNPVQVDNMALPPCHSFLQFYVSADKKYLSCQLYQRSADIFLGVPFNIASYALMVEMLAKTCGYQAKEFIHTIGDAHIYKDHFEVIKQQIEREPLPKCKLVLNPEVKSIFDYKIEDIKLEDYQSHGKLVGKVSV</sequence>
<evidence type="ECO:0000256" key="4">
    <source>
        <dbReference type="ARBA" id="ARBA00022679"/>
    </source>
</evidence>
<dbReference type="RefSeq" id="WP_092352044.1">
    <property type="nucleotide sequence ID" value="NZ_CANTIP010000074.1"/>
</dbReference>
<feature type="binding site" description="in other chain" evidence="6">
    <location>
        <begin position="197"/>
        <end position="200"/>
    </location>
    <ligand>
        <name>dUMP</name>
        <dbReference type="ChEBI" id="CHEBI:246422"/>
        <note>ligand shared between dimeric partners</note>
    </ligand>
</feature>
<feature type="binding site" evidence="6">
    <location>
        <position position="200"/>
    </location>
    <ligand>
        <name>(6R)-5,10-methylene-5,6,7,8-tetrahydrofolate</name>
        <dbReference type="ChEBI" id="CHEBI:15636"/>
    </ligand>
</feature>
<dbReference type="AlphaFoldDB" id="A0A1I0CER4"/>
<comment type="similarity">
    <text evidence="6">Belongs to the thymidylate synthase family. Bacterial-type ThyA subfamily.</text>
</comment>
<dbReference type="Pfam" id="PF00303">
    <property type="entry name" value="Thymidylat_synt"/>
    <property type="match status" value="1"/>
</dbReference>
<comment type="catalytic activity">
    <reaction evidence="6">
        <text>dUMP + (6R)-5,10-methylene-5,6,7,8-tetrahydrofolate = 7,8-dihydrofolate + dTMP</text>
        <dbReference type="Rhea" id="RHEA:12104"/>
        <dbReference type="ChEBI" id="CHEBI:15636"/>
        <dbReference type="ChEBI" id="CHEBI:57451"/>
        <dbReference type="ChEBI" id="CHEBI:63528"/>
        <dbReference type="ChEBI" id="CHEBI:246422"/>
        <dbReference type="EC" id="2.1.1.45"/>
    </reaction>
</comment>
<comment type="pathway">
    <text evidence="6">Pyrimidine metabolism; dTTP biosynthesis.</text>
</comment>
<dbReference type="EC" id="2.1.1.45" evidence="1 6"/>
<accession>A0A1I0CER4</accession>
<dbReference type="PROSITE" id="PS00091">
    <property type="entry name" value="THYMIDYLATE_SYNTHASE"/>
    <property type="match status" value="1"/>
</dbReference>
<dbReference type="InterPro" id="IPR036926">
    <property type="entry name" value="Thymidate_synth/dCMP_Mease_sf"/>
</dbReference>
<keyword evidence="2 6" id="KW-0963">Cytoplasm</keyword>
<dbReference type="CDD" id="cd00351">
    <property type="entry name" value="TS_Pyrimidine_HMase"/>
    <property type="match status" value="1"/>
</dbReference>
<dbReference type="GeneID" id="78287476"/>
<evidence type="ECO:0000259" key="8">
    <source>
        <dbReference type="Pfam" id="PF00303"/>
    </source>
</evidence>
<evidence type="ECO:0000256" key="3">
    <source>
        <dbReference type="ARBA" id="ARBA00022603"/>
    </source>
</evidence>
<keyword evidence="3 6" id="KW-0489">Methyltransferase</keyword>
<dbReference type="NCBIfam" id="TIGR03284">
    <property type="entry name" value="thym_sym"/>
    <property type="match status" value="1"/>
</dbReference>
<protein>
    <recommendedName>
        <fullName evidence="1 6">Thymidylate synthase</fullName>
        <shortName evidence="6">TS</shortName>
        <shortName evidence="6">TSase</shortName>
        <ecNumber evidence="1 6">2.1.1.45</ecNumber>
    </recommendedName>
</protein>
<dbReference type="NCBIfam" id="NF002496">
    <property type="entry name" value="PRK01827.1-2"/>
    <property type="match status" value="1"/>
</dbReference>
<dbReference type="GO" id="GO:0032259">
    <property type="term" value="P:methylation"/>
    <property type="evidence" value="ECO:0007669"/>
    <property type="project" value="UniProtKB-KW"/>
</dbReference>
<dbReference type="SUPFAM" id="SSF55831">
    <property type="entry name" value="Thymidylate synthase/dCMP hydroxymethylase"/>
    <property type="match status" value="1"/>
</dbReference>
<dbReference type="InterPro" id="IPR045097">
    <property type="entry name" value="Thymidate_synth/dCMP_Mease"/>
</dbReference>
<dbReference type="Proteomes" id="UP000198558">
    <property type="component" value="Unassembled WGS sequence"/>
</dbReference>
<evidence type="ECO:0000256" key="6">
    <source>
        <dbReference type="HAMAP-Rule" id="MF_00008"/>
    </source>
</evidence>
<dbReference type="PRINTS" id="PR00108">
    <property type="entry name" value="THYMDSNTHASE"/>
</dbReference>
<feature type="active site" evidence="7">
    <location>
        <position position="175"/>
    </location>
</feature>
<feature type="binding site" description="in other chain" evidence="6">
    <location>
        <position position="21"/>
    </location>
    <ligand>
        <name>dUMP</name>
        <dbReference type="ChEBI" id="CHEBI:246422"/>
        <note>ligand shared between dimeric partners</note>
    </ligand>
</feature>
<organism evidence="9 10">
    <name type="scientific">Thomasclavelia cocleata</name>
    <dbReference type="NCBI Taxonomy" id="69824"/>
    <lineage>
        <taxon>Bacteria</taxon>
        <taxon>Bacillati</taxon>
        <taxon>Bacillota</taxon>
        <taxon>Erysipelotrichia</taxon>
        <taxon>Erysipelotrichales</taxon>
        <taxon>Coprobacillaceae</taxon>
        <taxon>Thomasclavelia</taxon>
    </lineage>
</organism>
<dbReference type="UniPathway" id="UPA00575"/>
<dbReference type="Gene3D" id="3.30.572.10">
    <property type="entry name" value="Thymidylate synthase/dCMP hydroxymethylase domain"/>
    <property type="match status" value="1"/>
</dbReference>
<dbReference type="InterPro" id="IPR023451">
    <property type="entry name" value="Thymidate_synth/dCMP_Mease_dom"/>
</dbReference>
<evidence type="ECO:0000256" key="2">
    <source>
        <dbReference type="ARBA" id="ARBA00022490"/>
    </source>
</evidence>
<feature type="active site" description="Nucleophile" evidence="6">
    <location>
        <position position="175"/>
    </location>
</feature>
<dbReference type="GO" id="GO:0006235">
    <property type="term" value="P:dTTP biosynthetic process"/>
    <property type="evidence" value="ECO:0007669"/>
    <property type="project" value="UniProtKB-UniRule"/>
</dbReference>
<gene>
    <name evidence="6" type="primary">thyA</name>
    <name evidence="9" type="ORF">SAMN04489758_10312</name>
</gene>
<dbReference type="GO" id="GO:0006231">
    <property type="term" value="P:dTMP biosynthetic process"/>
    <property type="evidence" value="ECO:0007669"/>
    <property type="project" value="UniProtKB-UniRule"/>
</dbReference>
<dbReference type="InterPro" id="IPR020940">
    <property type="entry name" value="Thymidylate_synthase_AS"/>
</dbReference>
<dbReference type="PANTHER" id="PTHR11548:SF9">
    <property type="entry name" value="THYMIDYLATE SYNTHASE"/>
    <property type="match status" value="1"/>
</dbReference>
<keyword evidence="10" id="KW-1185">Reference proteome</keyword>
<dbReference type="GO" id="GO:0005829">
    <property type="term" value="C:cytosol"/>
    <property type="evidence" value="ECO:0007669"/>
    <property type="project" value="TreeGrafter"/>
</dbReference>
<comment type="subunit">
    <text evidence="6">Homodimer.</text>
</comment>
<evidence type="ECO:0000256" key="1">
    <source>
        <dbReference type="ARBA" id="ARBA00011947"/>
    </source>
</evidence>
<comment type="subcellular location">
    <subcellularLocation>
        <location evidence="6">Cytoplasm</location>
    </subcellularLocation>
</comment>
<dbReference type="GO" id="GO:0004799">
    <property type="term" value="F:thymidylate synthase activity"/>
    <property type="evidence" value="ECO:0007669"/>
    <property type="project" value="UniProtKB-UniRule"/>
</dbReference>
<feature type="binding site" evidence="6">
    <location>
        <position position="294"/>
    </location>
    <ligand>
        <name>(6R)-5,10-methylene-5,6,7,8-tetrahydrofolate</name>
        <dbReference type="ChEBI" id="CHEBI:15636"/>
    </ligand>
</feature>
<feature type="binding site" evidence="6">
    <location>
        <begin position="155"/>
        <end position="156"/>
    </location>
    <ligand>
        <name>dUMP</name>
        <dbReference type="ChEBI" id="CHEBI:246422"/>
        <note>ligand shared between dimeric partners</note>
    </ligand>
</feature>
<name>A0A1I0CER4_9FIRM</name>
<feature type="binding site" description="in other chain" evidence="6">
    <location>
        <begin position="238"/>
        <end position="240"/>
    </location>
    <ligand>
        <name>dUMP</name>
        <dbReference type="ChEBI" id="CHEBI:246422"/>
        <note>ligand shared between dimeric partners</note>
    </ligand>
</feature>
<dbReference type="OrthoDB" id="9774633at2"/>
<feature type="binding site" description="in other chain" evidence="6">
    <location>
        <position position="208"/>
    </location>
    <ligand>
        <name>dUMP</name>
        <dbReference type="ChEBI" id="CHEBI:246422"/>
        <note>ligand shared between dimeric partners</note>
    </ligand>
</feature>
<proteinExistence type="inferred from homology"/>
<dbReference type="NCBIfam" id="NF002497">
    <property type="entry name" value="PRK01827.1-3"/>
    <property type="match status" value="1"/>
</dbReference>
<evidence type="ECO:0000256" key="5">
    <source>
        <dbReference type="ARBA" id="ARBA00022727"/>
    </source>
</evidence>
<feature type="domain" description="Thymidylate synthase/dCMP hydroxymethylase" evidence="8">
    <location>
        <begin position="2"/>
        <end position="295"/>
    </location>
</feature>
<comment type="caution">
    <text evidence="6">Lacks conserved residue(s) required for the propagation of feature annotation.</text>
</comment>